<reference evidence="1" key="1">
    <citation type="submission" date="2020-08" db="EMBL/GenBank/DDBJ databases">
        <title>Multicomponent nature underlies the extraordinary mechanical properties of spider dragline silk.</title>
        <authorList>
            <person name="Kono N."/>
            <person name="Nakamura H."/>
            <person name="Mori M."/>
            <person name="Yoshida Y."/>
            <person name="Ohtoshi R."/>
            <person name="Malay A.D."/>
            <person name="Moran D.A.P."/>
            <person name="Tomita M."/>
            <person name="Numata K."/>
            <person name="Arakawa K."/>
        </authorList>
    </citation>
    <scope>NUCLEOTIDE SEQUENCE</scope>
</reference>
<sequence length="99" mass="11719">MLLVIQSGLKIMRRCCIQFETCDYFALGIYDFHRIFVTWKPYLFFDSVTSLGPLSLFTRNIFTLVLSEIDSYSNIKENSCHYTRKEDKSPENSLFQRLN</sequence>
<dbReference type="Proteomes" id="UP000886998">
    <property type="component" value="Unassembled WGS sequence"/>
</dbReference>
<evidence type="ECO:0000313" key="2">
    <source>
        <dbReference type="Proteomes" id="UP000886998"/>
    </source>
</evidence>
<evidence type="ECO:0000313" key="1">
    <source>
        <dbReference type="EMBL" id="GFY68605.1"/>
    </source>
</evidence>
<organism evidence="1 2">
    <name type="scientific">Trichonephila inaurata madagascariensis</name>
    <dbReference type="NCBI Taxonomy" id="2747483"/>
    <lineage>
        <taxon>Eukaryota</taxon>
        <taxon>Metazoa</taxon>
        <taxon>Ecdysozoa</taxon>
        <taxon>Arthropoda</taxon>
        <taxon>Chelicerata</taxon>
        <taxon>Arachnida</taxon>
        <taxon>Araneae</taxon>
        <taxon>Araneomorphae</taxon>
        <taxon>Entelegynae</taxon>
        <taxon>Araneoidea</taxon>
        <taxon>Nephilidae</taxon>
        <taxon>Trichonephila</taxon>
        <taxon>Trichonephila inaurata</taxon>
    </lineage>
</organism>
<proteinExistence type="predicted"/>
<comment type="caution">
    <text evidence="1">The sequence shown here is derived from an EMBL/GenBank/DDBJ whole genome shotgun (WGS) entry which is preliminary data.</text>
</comment>
<name>A0A8X6Y9H3_9ARAC</name>
<keyword evidence="2" id="KW-1185">Reference proteome</keyword>
<accession>A0A8X6Y9H3</accession>
<dbReference type="AlphaFoldDB" id="A0A8X6Y9H3"/>
<gene>
    <name evidence="1" type="ORF">TNIN_384911</name>
</gene>
<dbReference type="EMBL" id="BMAV01017143">
    <property type="protein sequence ID" value="GFY68605.1"/>
    <property type="molecule type" value="Genomic_DNA"/>
</dbReference>
<protein>
    <submittedName>
        <fullName evidence="1">Uncharacterized protein</fullName>
    </submittedName>
</protein>